<dbReference type="Gene3D" id="1.20.1540.10">
    <property type="entry name" value="Rhomboid-like"/>
    <property type="match status" value="1"/>
</dbReference>
<keyword evidence="4" id="KW-0378">Hydrolase</keyword>
<evidence type="ECO:0000256" key="7">
    <source>
        <dbReference type="SAM" id="Phobius"/>
    </source>
</evidence>
<dbReference type="InterPro" id="IPR050925">
    <property type="entry name" value="Rhomboid_protease_S54"/>
</dbReference>
<evidence type="ECO:0000313" key="10">
    <source>
        <dbReference type="Proteomes" id="UP000077177"/>
    </source>
</evidence>
<gene>
    <name evidence="9" type="ORF">SY85_12515</name>
</gene>
<protein>
    <recommendedName>
        <fullName evidence="8">Peptidase S54 rhomboid domain-containing protein</fullName>
    </recommendedName>
</protein>
<dbReference type="RefSeq" id="WP_066404983.1">
    <property type="nucleotide sequence ID" value="NZ_CP011390.1"/>
</dbReference>
<feature type="domain" description="Peptidase S54 rhomboid" evidence="8">
    <location>
        <begin position="50"/>
        <end position="215"/>
    </location>
</feature>
<keyword evidence="6 7" id="KW-0472">Membrane</keyword>
<feature type="transmembrane region" description="Helical" evidence="7">
    <location>
        <begin position="199"/>
        <end position="216"/>
    </location>
</feature>
<keyword evidence="3 7" id="KW-0812">Transmembrane</keyword>
<feature type="transmembrane region" description="Helical" evidence="7">
    <location>
        <begin position="132"/>
        <end position="155"/>
    </location>
</feature>
<name>A0A172TVV5_9BACT</name>
<evidence type="ECO:0000256" key="3">
    <source>
        <dbReference type="ARBA" id="ARBA00022692"/>
    </source>
</evidence>
<keyword evidence="10" id="KW-1185">Reference proteome</keyword>
<evidence type="ECO:0000256" key="4">
    <source>
        <dbReference type="ARBA" id="ARBA00022801"/>
    </source>
</evidence>
<sequence>MSDFKTRPDSFPPIVKNLIIINVLVFVAQLTLGITDKIMLYPIQSPQFAPYQIATHMFAHAPNMYFHIIFNMFALWMFGRVLENVWGPQRFLFFYLVCGVGAAACHLAVQYIAWQNMDAAIAVGDMAKAQTYANSLAPALGASGAIMGIFAAFAYLFPNTEMFIMFIPFPIKAKWAVLGLTAIDLFGGIANVSGDNVAHFAHLGGAITGFIIVLIWNKMDKRRFY</sequence>
<dbReference type="InterPro" id="IPR022764">
    <property type="entry name" value="Peptidase_S54_rhomboid_dom"/>
</dbReference>
<dbReference type="Proteomes" id="UP000077177">
    <property type="component" value="Chromosome"/>
</dbReference>
<dbReference type="SUPFAM" id="SSF144091">
    <property type="entry name" value="Rhomboid-like"/>
    <property type="match status" value="1"/>
</dbReference>
<evidence type="ECO:0000259" key="8">
    <source>
        <dbReference type="Pfam" id="PF01694"/>
    </source>
</evidence>
<dbReference type="OrthoDB" id="9807874at2"/>
<dbReference type="AlphaFoldDB" id="A0A172TVV5"/>
<dbReference type="Pfam" id="PF01694">
    <property type="entry name" value="Rhomboid"/>
    <property type="match status" value="1"/>
</dbReference>
<dbReference type="STRING" id="1492898.SY85_12515"/>
<keyword evidence="5 7" id="KW-1133">Transmembrane helix</keyword>
<dbReference type="PATRIC" id="fig|1492898.3.peg.2697"/>
<feature type="transmembrane region" description="Helical" evidence="7">
    <location>
        <begin position="20"/>
        <end position="43"/>
    </location>
</feature>
<reference evidence="9 10" key="2">
    <citation type="journal article" date="2016" name="Int. J. Syst. Evol. Microbiol.">
        <title>Flavisolibacter tropicus sp. nov., isolated from tropical soil.</title>
        <authorList>
            <person name="Lee J.J."/>
            <person name="Kang M.S."/>
            <person name="Kim G.S."/>
            <person name="Lee C.S."/>
            <person name="Lim S."/>
            <person name="Lee J."/>
            <person name="Roh S.H."/>
            <person name="Kang H."/>
            <person name="Ha J.M."/>
            <person name="Bae S."/>
            <person name="Jung H.Y."/>
            <person name="Kim M.K."/>
        </authorList>
    </citation>
    <scope>NUCLEOTIDE SEQUENCE [LARGE SCALE GENOMIC DNA]</scope>
    <source>
        <strain evidence="9 10">LCS9</strain>
    </source>
</reference>
<evidence type="ECO:0000256" key="1">
    <source>
        <dbReference type="ARBA" id="ARBA00004141"/>
    </source>
</evidence>
<organism evidence="9 10">
    <name type="scientific">Flavisolibacter tropicus</name>
    <dbReference type="NCBI Taxonomy" id="1492898"/>
    <lineage>
        <taxon>Bacteria</taxon>
        <taxon>Pseudomonadati</taxon>
        <taxon>Bacteroidota</taxon>
        <taxon>Chitinophagia</taxon>
        <taxon>Chitinophagales</taxon>
        <taxon>Chitinophagaceae</taxon>
        <taxon>Flavisolibacter</taxon>
    </lineage>
</organism>
<dbReference type="EMBL" id="CP011390">
    <property type="protein sequence ID" value="ANE51205.1"/>
    <property type="molecule type" value="Genomic_DNA"/>
</dbReference>
<evidence type="ECO:0000256" key="6">
    <source>
        <dbReference type="ARBA" id="ARBA00023136"/>
    </source>
</evidence>
<feature type="transmembrane region" description="Helical" evidence="7">
    <location>
        <begin position="63"/>
        <end position="79"/>
    </location>
</feature>
<reference evidence="10" key="1">
    <citation type="submission" date="2015-01" db="EMBL/GenBank/DDBJ databases">
        <title>Flavisolibacter sp./LCS9/ whole genome sequencing.</title>
        <authorList>
            <person name="Kim M.K."/>
            <person name="Srinivasan S."/>
            <person name="Lee J.-J."/>
        </authorList>
    </citation>
    <scope>NUCLEOTIDE SEQUENCE [LARGE SCALE GENOMIC DNA]</scope>
    <source>
        <strain evidence="10">LCS9</strain>
    </source>
</reference>
<dbReference type="GO" id="GO:0004252">
    <property type="term" value="F:serine-type endopeptidase activity"/>
    <property type="evidence" value="ECO:0007669"/>
    <property type="project" value="InterPro"/>
</dbReference>
<dbReference type="InterPro" id="IPR035952">
    <property type="entry name" value="Rhomboid-like_sf"/>
</dbReference>
<evidence type="ECO:0000256" key="2">
    <source>
        <dbReference type="ARBA" id="ARBA00009045"/>
    </source>
</evidence>
<evidence type="ECO:0000256" key="5">
    <source>
        <dbReference type="ARBA" id="ARBA00022989"/>
    </source>
</evidence>
<dbReference type="KEGG" id="fla:SY85_12515"/>
<evidence type="ECO:0000313" key="9">
    <source>
        <dbReference type="EMBL" id="ANE51205.1"/>
    </source>
</evidence>
<accession>A0A172TVV5</accession>
<dbReference type="GO" id="GO:0016020">
    <property type="term" value="C:membrane"/>
    <property type="evidence" value="ECO:0007669"/>
    <property type="project" value="UniProtKB-SubCell"/>
</dbReference>
<proteinExistence type="inferred from homology"/>
<feature type="transmembrane region" description="Helical" evidence="7">
    <location>
        <begin position="91"/>
        <end position="112"/>
    </location>
</feature>
<comment type="subcellular location">
    <subcellularLocation>
        <location evidence="1">Membrane</location>
        <topology evidence="1">Multi-pass membrane protein</topology>
    </subcellularLocation>
</comment>
<dbReference type="PANTHER" id="PTHR43731:SF14">
    <property type="entry name" value="PRESENILIN-ASSOCIATED RHOMBOID-LIKE PROTEIN, MITOCHONDRIAL"/>
    <property type="match status" value="1"/>
</dbReference>
<dbReference type="PANTHER" id="PTHR43731">
    <property type="entry name" value="RHOMBOID PROTEASE"/>
    <property type="match status" value="1"/>
</dbReference>
<comment type="similarity">
    <text evidence="2">Belongs to the peptidase S54 family.</text>
</comment>